<accession>A0A974RXS0</accession>
<gene>
    <name evidence="2" type="ORF">JHT90_04145</name>
</gene>
<evidence type="ECO:0000256" key="1">
    <source>
        <dbReference type="SAM" id="SignalP"/>
    </source>
</evidence>
<sequence>MKNKLITLLVIILFPLYSMADQWDDSFLQLIADKNNTLPYDIAEGYQVFDIDYDLKQRIFKNHIQITKTSITKQMIEQEYNRNIAEFCKLEDTQVMLNEDITYQFLFYRQTNEPPFLTIHIDKTACK</sequence>
<organism evidence="2 3">
    <name type="scientific">Entomomonas asaccharolytica</name>
    <dbReference type="NCBI Taxonomy" id="2785331"/>
    <lineage>
        <taxon>Bacteria</taxon>
        <taxon>Pseudomonadati</taxon>
        <taxon>Pseudomonadota</taxon>
        <taxon>Gammaproteobacteria</taxon>
        <taxon>Pseudomonadales</taxon>
        <taxon>Pseudomonadaceae</taxon>
        <taxon>Entomomonas</taxon>
    </lineage>
</organism>
<evidence type="ECO:0000313" key="3">
    <source>
        <dbReference type="Proteomes" id="UP000595278"/>
    </source>
</evidence>
<reference evidence="2 3" key="1">
    <citation type="submission" date="2021-01" db="EMBL/GenBank/DDBJ databases">
        <title>Entomomonas sp. F2A isolated from a house cricket (Acheta domesticus).</title>
        <authorList>
            <person name="Spergser J."/>
            <person name="Busse H.-J."/>
        </authorList>
    </citation>
    <scope>NUCLEOTIDE SEQUENCE [LARGE SCALE GENOMIC DNA]</scope>
    <source>
        <strain evidence="2 3">F2A</strain>
    </source>
</reference>
<dbReference type="AlphaFoldDB" id="A0A974RXS0"/>
<name>A0A974RXS0_9GAMM</name>
<dbReference type="KEGG" id="eaz:JHT90_04145"/>
<dbReference type="Proteomes" id="UP000595278">
    <property type="component" value="Chromosome"/>
</dbReference>
<keyword evidence="1" id="KW-0732">Signal</keyword>
<feature type="signal peptide" evidence="1">
    <location>
        <begin position="1"/>
        <end position="20"/>
    </location>
</feature>
<evidence type="ECO:0000313" key="2">
    <source>
        <dbReference type="EMBL" id="QQP86437.1"/>
    </source>
</evidence>
<dbReference type="RefSeq" id="WP_201094505.1">
    <property type="nucleotide sequence ID" value="NZ_CP067393.1"/>
</dbReference>
<proteinExistence type="predicted"/>
<dbReference type="EMBL" id="CP067393">
    <property type="protein sequence ID" value="QQP86437.1"/>
    <property type="molecule type" value="Genomic_DNA"/>
</dbReference>
<feature type="chain" id="PRO_5037053911" evidence="1">
    <location>
        <begin position="21"/>
        <end position="127"/>
    </location>
</feature>
<keyword evidence="3" id="KW-1185">Reference proteome</keyword>
<protein>
    <submittedName>
        <fullName evidence="2">Uncharacterized protein</fullName>
    </submittedName>
</protein>